<evidence type="ECO:0000256" key="12">
    <source>
        <dbReference type="SAM" id="MobiDB-lite"/>
    </source>
</evidence>
<evidence type="ECO:0000256" key="2">
    <source>
        <dbReference type="ARBA" id="ARBA00005132"/>
    </source>
</evidence>
<dbReference type="GO" id="GO:0005886">
    <property type="term" value="C:plasma membrane"/>
    <property type="evidence" value="ECO:0007669"/>
    <property type="project" value="UniProtKB-SubCell"/>
</dbReference>
<reference evidence="15" key="1">
    <citation type="submission" date="2020-12" db="EMBL/GenBank/DDBJ databases">
        <title>Vagococcus allomyrinae sp. nov. and Enterococcus lavae sp. nov., isolated from the larvae of Allomyrina dichotoma.</title>
        <authorList>
            <person name="Lee S.D."/>
        </authorList>
    </citation>
    <scope>NUCLEOTIDE SEQUENCE</scope>
    <source>
        <strain evidence="15">BWB3-3</strain>
    </source>
</reference>
<organism evidence="15 16">
    <name type="scientific">Vagococcus allomyrinae</name>
    <dbReference type="NCBI Taxonomy" id="2794353"/>
    <lineage>
        <taxon>Bacteria</taxon>
        <taxon>Bacillati</taxon>
        <taxon>Bacillota</taxon>
        <taxon>Bacilli</taxon>
        <taxon>Lactobacillales</taxon>
        <taxon>Enterococcaceae</taxon>
        <taxon>Vagococcus</taxon>
    </lineage>
</organism>
<dbReference type="AlphaFoldDB" id="A0A940PHH5"/>
<dbReference type="GO" id="GO:0004713">
    <property type="term" value="F:protein tyrosine kinase activity"/>
    <property type="evidence" value="ECO:0007669"/>
    <property type="project" value="TreeGrafter"/>
</dbReference>
<keyword evidence="5" id="KW-1003">Cell membrane</keyword>
<evidence type="ECO:0000256" key="1">
    <source>
        <dbReference type="ARBA" id="ARBA00004651"/>
    </source>
</evidence>
<comment type="caution">
    <text evidence="15">The sequence shown here is derived from an EMBL/GenBank/DDBJ whole genome shotgun (WGS) entry which is preliminary data.</text>
</comment>
<keyword evidence="9 13" id="KW-0472">Membrane</keyword>
<dbReference type="PANTHER" id="PTHR32309">
    <property type="entry name" value="TYROSINE-PROTEIN KINASE"/>
    <property type="match status" value="1"/>
</dbReference>
<evidence type="ECO:0000256" key="9">
    <source>
        <dbReference type="ARBA" id="ARBA00023136"/>
    </source>
</evidence>
<accession>A0A940PHH5</accession>
<keyword evidence="10" id="KW-0270">Exopolysaccharide synthesis</keyword>
<keyword evidence="16" id="KW-1185">Reference proteome</keyword>
<comment type="pathway">
    <text evidence="2">Capsule biogenesis; capsule polysaccharide biosynthesis.</text>
</comment>
<evidence type="ECO:0000256" key="10">
    <source>
        <dbReference type="ARBA" id="ARBA00023169"/>
    </source>
</evidence>
<evidence type="ECO:0000256" key="8">
    <source>
        <dbReference type="ARBA" id="ARBA00022989"/>
    </source>
</evidence>
<evidence type="ECO:0000256" key="13">
    <source>
        <dbReference type="SAM" id="Phobius"/>
    </source>
</evidence>
<protein>
    <recommendedName>
        <fullName evidence="4">Capsular polysaccharide biosynthesis protein CpsC</fullName>
    </recommendedName>
</protein>
<keyword evidence="6 13" id="KW-0812">Transmembrane</keyword>
<feature type="transmembrane region" description="Helical" evidence="13">
    <location>
        <begin position="181"/>
        <end position="202"/>
    </location>
</feature>
<evidence type="ECO:0000256" key="5">
    <source>
        <dbReference type="ARBA" id="ARBA00022475"/>
    </source>
</evidence>
<feature type="domain" description="Polysaccharide chain length determinant N-terminal" evidence="14">
    <location>
        <begin position="3"/>
        <end position="94"/>
    </location>
</feature>
<dbReference type="Pfam" id="PF02706">
    <property type="entry name" value="Wzz"/>
    <property type="match status" value="1"/>
</dbReference>
<evidence type="ECO:0000256" key="7">
    <source>
        <dbReference type="ARBA" id="ARBA00022903"/>
    </source>
</evidence>
<keyword evidence="15" id="KW-0808">Transferase</keyword>
<comment type="similarity">
    <text evidence="3">Belongs to the CpsC/CapA family.</text>
</comment>
<sequence length="269" mass="29476">MEETISLQEIFGIIKKRLALIITLMFIGLGFSAVMTFVVMTPKFSSSTQLIVKLPRAAEGTNSNVNDVNFNLYMITTYKDFITTSNTLAESTQEIVARETNFKGSAADIQAMLQVTQEQNSQMFSIKATSEDPKIAQAVANTAAQVFQEQAKETLEVDKVSIIAPAPLNVSPISPNNKLNLLIGLVLGLMVGVGISFLVELLDKTVKDDKFIRDVLGYSVLGTVPEMTAKELSGQVIQKPVETANVRNNVTNPTPNNPVPQTRRQRNRV</sequence>
<evidence type="ECO:0000313" key="16">
    <source>
        <dbReference type="Proteomes" id="UP000674938"/>
    </source>
</evidence>
<feature type="compositionally biased region" description="Low complexity" evidence="12">
    <location>
        <begin position="246"/>
        <end position="262"/>
    </location>
</feature>
<evidence type="ECO:0000259" key="14">
    <source>
        <dbReference type="Pfam" id="PF02706"/>
    </source>
</evidence>
<dbReference type="EMBL" id="JAEEGA010000018">
    <property type="protein sequence ID" value="MBP1043656.1"/>
    <property type="molecule type" value="Genomic_DNA"/>
</dbReference>
<comment type="function">
    <text evidence="11">Required for CpsD phosphorylation. Involved in the regulation of capsular polysaccharide biosynthesis. May be part of a complex that directs the coordinated polymerization and export to the cell surface of the capsular polysaccharide.</text>
</comment>
<dbReference type="InterPro" id="IPR003856">
    <property type="entry name" value="LPS_length_determ_N"/>
</dbReference>
<dbReference type="Proteomes" id="UP000674938">
    <property type="component" value="Unassembled WGS sequence"/>
</dbReference>
<name>A0A940PHH5_9ENTE</name>
<dbReference type="PANTHER" id="PTHR32309:SF13">
    <property type="entry name" value="FERRIC ENTEROBACTIN TRANSPORT PROTEIN FEPE"/>
    <property type="match status" value="1"/>
</dbReference>
<dbReference type="GO" id="GO:0000271">
    <property type="term" value="P:polysaccharide biosynthetic process"/>
    <property type="evidence" value="ECO:0007669"/>
    <property type="project" value="UniProtKB-KW"/>
</dbReference>
<evidence type="ECO:0000256" key="3">
    <source>
        <dbReference type="ARBA" id="ARBA00006683"/>
    </source>
</evidence>
<dbReference type="InterPro" id="IPR050445">
    <property type="entry name" value="Bact_polysacc_biosynth/exp"/>
</dbReference>
<evidence type="ECO:0000256" key="6">
    <source>
        <dbReference type="ARBA" id="ARBA00022692"/>
    </source>
</evidence>
<proteinExistence type="inferred from homology"/>
<keyword evidence="7" id="KW-0972">Capsule biogenesis/degradation</keyword>
<evidence type="ECO:0000256" key="4">
    <source>
        <dbReference type="ARBA" id="ARBA00020739"/>
    </source>
</evidence>
<comment type="subcellular location">
    <subcellularLocation>
        <location evidence="1">Cell membrane</location>
        <topology evidence="1">Multi-pass membrane protein</topology>
    </subcellularLocation>
</comment>
<keyword evidence="8 13" id="KW-1133">Transmembrane helix</keyword>
<feature type="transmembrane region" description="Helical" evidence="13">
    <location>
        <begin position="18"/>
        <end position="40"/>
    </location>
</feature>
<feature type="region of interest" description="Disordered" evidence="12">
    <location>
        <begin position="246"/>
        <end position="269"/>
    </location>
</feature>
<dbReference type="RefSeq" id="WP_209531470.1">
    <property type="nucleotide sequence ID" value="NZ_JAEEGA010000018.1"/>
</dbReference>
<evidence type="ECO:0000256" key="11">
    <source>
        <dbReference type="ARBA" id="ARBA00045736"/>
    </source>
</evidence>
<keyword evidence="15" id="KW-0418">Kinase</keyword>
<evidence type="ECO:0000313" key="15">
    <source>
        <dbReference type="EMBL" id="MBP1043656.1"/>
    </source>
</evidence>
<gene>
    <name evidence="15" type="ORF">I6N95_21750</name>
</gene>